<dbReference type="PANTHER" id="PTHR13559">
    <property type="entry name" value="INTRACELLULAR TRAFFIC PROTEIN-RELATED"/>
    <property type="match status" value="1"/>
</dbReference>
<feature type="chain" id="PRO_5036293155" description="Roadblock/LAMTOR2 domain-containing protein" evidence="1">
    <location>
        <begin position="20"/>
        <end position="384"/>
    </location>
</feature>
<name>A0A0G4IRU8_PLABS</name>
<dbReference type="Proteomes" id="UP000290189">
    <property type="component" value="Unassembled WGS sequence"/>
</dbReference>
<dbReference type="EMBL" id="CDSF01000081">
    <property type="protein sequence ID" value="CEO97990.1"/>
    <property type="molecule type" value="Genomic_DNA"/>
</dbReference>
<dbReference type="GO" id="GO:1905515">
    <property type="term" value="P:non-motile cilium assembly"/>
    <property type="evidence" value="ECO:0007669"/>
    <property type="project" value="TreeGrafter"/>
</dbReference>
<keyword evidence="4" id="KW-1185">Reference proteome</keyword>
<sequence>MVCAWVSLLSSGGLPLCQASSDGVETSFAVEGVLSALQTSAGVAGADITHIETDTALISYAKSGDIVMFAATSGLPQKLAESLLRSVSSLLDTMNGPGWAAGLTTQQTRHRAKKVVPVLSKVIVDGAPSVAMLGLPRIDLRPPPTAFDQVLAKAVEGIPGGRAAIIDVDGSVAQCTPSWWAMRPQDAWSLIQLASCLDSSVLADTDVFVPDPQQPTLPVSATRLTVAPVGEIHRLVIVMPQDANVERATGAASGVKVDLTEHPTLDPGIKAFMFVHEGKRVATWTGPDRSLNGSHQATLLQMQSNFASESELHNSNVGPHIRVPEMISISQDGTVAYSLTGSDNSTLHLLLTTQVPASCYTAVATKTLQALANAASAMGNHRDR</sequence>
<evidence type="ECO:0000313" key="5">
    <source>
        <dbReference type="Proteomes" id="UP000290189"/>
    </source>
</evidence>
<keyword evidence="3" id="KW-0496">Mitochondrion</keyword>
<gene>
    <name evidence="2" type="ORF">PBRA_006104</name>
    <name evidence="3" type="ORF">PLBR_LOCUS5420</name>
</gene>
<proteinExistence type="predicted"/>
<dbReference type="AlphaFoldDB" id="A0A0G4IRU8"/>
<protein>
    <recommendedName>
        <fullName evidence="6">Roadblock/LAMTOR2 domain-containing protein</fullName>
    </recommendedName>
</protein>
<keyword evidence="1" id="KW-0732">Signal</keyword>
<dbReference type="Proteomes" id="UP000039324">
    <property type="component" value="Unassembled WGS sequence"/>
</dbReference>
<evidence type="ECO:0008006" key="6">
    <source>
        <dbReference type="Google" id="ProtNLM"/>
    </source>
</evidence>
<evidence type="ECO:0000313" key="2">
    <source>
        <dbReference type="EMBL" id="CEO97990.1"/>
    </source>
</evidence>
<evidence type="ECO:0000256" key="1">
    <source>
        <dbReference type="SAM" id="SignalP"/>
    </source>
</evidence>
<dbReference type="InterPro" id="IPR026069">
    <property type="entry name" value="Fuzzy"/>
</dbReference>
<geneLocation type="mitochondrion" evidence="3"/>
<evidence type="ECO:0000313" key="3">
    <source>
        <dbReference type="EMBL" id="SPQ98205.1"/>
    </source>
</evidence>
<reference evidence="2 4" key="1">
    <citation type="submission" date="2015-02" db="EMBL/GenBank/DDBJ databases">
        <authorList>
            <person name="Chooi Y.-H."/>
        </authorList>
    </citation>
    <scope>NUCLEOTIDE SEQUENCE [LARGE SCALE GENOMIC DNA]</scope>
    <source>
        <strain evidence="2">E3</strain>
    </source>
</reference>
<organism evidence="2 4">
    <name type="scientific">Plasmodiophora brassicae</name>
    <name type="common">Clubroot disease agent</name>
    <dbReference type="NCBI Taxonomy" id="37360"/>
    <lineage>
        <taxon>Eukaryota</taxon>
        <taxon>Sar</taxon>
        <taxon>Rhizaria</taxon>
        <taxon>Endomyxa</taxon>
        <taxon>Phytomyxea</taxon>
        <taxon>Plasmodiophorida</taxon>
        <taxon>Plasmodiophoridae</taxon>
        <taxon>Plasmodiophora</taxon>
    </lineage>
</organism>
<dbReference type="EMBL" id="OVEO01000009">
    <property type="protein sequence ID" value="SPQ98205.1"/>
    <property type="molecule type" value="Genomic_DNA"/>
</dbReference>
<feature type="signal peptide" evidence="1">
    <location>
        <begin position="1"/>
        <end position="19"/>
    </location>
</feature>
<reference evidence="3 5" key="2">
    <citation type="submission" date="2018-03" db="EMBL/GenBank/DDBJ databases">
        <authorList>
            <person name="Fogelqvist J."/>
        </authorList>
    </citation>
    <scope>NUCLEOTIDE SEQUENCE [LARGE SCALE GENOMIC DNA]</scope>
</reference>
<dbReference type="PANTHER" id="PTHR13559:SF1">
    <property type="entry name" value="PROTEIN FUZZY HOMOLOG"/>
    <property type="match status" value="1"/>
</dbReference>
<accession>A0A0G4IRU8</accession>
<evidence type="ECO:0000313" key="4">
    <source>
        <dbReference type="Proteomes" id="UP000039324"/>
    </source>
</evidence>